<evidence type="ECO:0000256" key="2">
    <source>
        <dbReference type="SAM" id="MobiDB-lite"/>
    </source>
</evidence>
<evidence type="ECO:0000313" key="4">
    <source>
        <dbReference type="Proteomes" id="UP001152607"/>
    </source>
</evidence>
<accession>A0A9W4UF22</accession>
<feature type="compositionally biased region" description="Basic and acidic residues" evidence="2">
    <location>
        <begin position="238"/>
        <end position="247"/>
    </location>
</feature>
<organism evidence="3 4">
    <name type="scientific">Periconia digitata</name>
    <dbReference type="NCBI Taxonomy" id="1303443"/>
    <lineage>
        <taxon>Eukaryota</taxon>
        <taxon>Fungi</taxon>
        <taxon>Dikarya</taxon>
        <taxon>Ascomycota</taxon>
        <taxon>Pezizomycotina</taxon>
        <taxon>Dothideomycetes</taxon>
        <taxon>Pleosporomycetidae</taxon>
        <taxon>Pleosporales</taxon>
        <taxon>Massarineae</taxon>
        <taxon>Periconiaceae</taxon>
        <taxon>Periconia</taxon>
    </lineage>
</organism>
<feature type="coiled-coil region" evidence="1">
    <location>
        <begin position="988"/>
        <end position="1015"/>
    </location>
</feature>
<feature type="compositionally biased region" description="Basic and acidic residues" evidence="2">
    <location>
        <begin position="797"/>
        <end position="810"/>
    </location>
</feature>
<evidence type="ECO:0000313" key="3">
    <source>
        <dbReference type="EMBL" id="CAI6333716.1"/>
    </source>
</evidence>
<feature type="region of interest" description="Disordered" evidence="2">
    <location>
        <begin position="1"/>
        <end position="96"/>
    </location>
</feature>
<dbReference type="Proteomes" id="UP001152607">
    <property type="component" value="Unassembled WGS sequence"/>
</dbReference>
<feature type="compositionally biased region" description="Basic and acidic residues" evidence="2">
    <location>
        <begin position="1161"/>
        <end position="1201"/>
    </location>
</feature>
<feature type="compositionally biased region" description="Polar residues" evidence="2">
    <location>
        <begin position="85"/>
        <end position="96"/>
    </location>
</feature>
<name>A0A9W4UF22_9PLEO</name>
<feature type="coiled-coil region" evidence="1">
    <location>
        <begin position="546"/>
        <end position="573"/>
    </location>
</feature>
<dbReference type="Gene3D" id="1.20.5.1700">
    <property type="match status" value="1"/>
</dbReference>
<evidence type="ECO:0000256" key="1">
    <source>
        <dbReference type="SAM" id="Coils"/>
    </source>
</evidence>
<dbReference type="GO" id="GO:0016460">
    <property type="term" value="C:myosin II complex"/>
    <property type="evidence" value="ECO:0007669"/>
    <property type="project" value="TreeGrafter"/>
</dbReference>
<feature type="region of interest" description="Disordered" evidence="2">
    <location>
        <begin position="225"/>
        <end position="251"/>
    </location>
</feature>
<feature type="region of interest" description="Disordered" evidence="2">
    <location>
        <begin position="786"/>
        <end position="839"/>
    </location>
</feature>
<dbReference type="EMBL" id="CAOQHR010000004">
    <property type="protein sequence ID" value="CAI6333716.1"/>
    <property type="molecule type" value="Genomic_DNA"/>
</dbReference>
<feature type="coiled-coil region" evidence="1">
    <location>
        <begin position="642"/>
        <end position="690"/>
    </location>
</feature>
<reference evidence="3" key="1">
    <citation type="submission" date="2023-01" db="EMBL/GenBank/DDBJ databases">
        <authorList>
            <person name="Van Ghelder C."/>
            <person name="Rancurel C."/>
        </authorList>
    </citation>
    <scope>NUCLEOTIDE SEQUENCE</scope>
    <source>
        <strain evidence="3">CNCM I-4278</strain>
    </source>
</reference>
<feature type="coiled-coil region" evidence="1">
    <location>
        <begin position="870"/>
        <end position="904"/>
    </location>
</feature>
<keyword evidence="4" id="KW-1185">Reference proteome</keyword>
<dbReference type="OrthoDB" id="3438382at2759"/>
<feature type="compositionally biased region" description="Low complexity" evidence="2">
    <location>
        <begin position="48"/>
        <end position="57"/>
    </location>
</feature>
<feature type="compositionally biased region" description="Polar residues" evidence="2">
    <location>
        <begin position="786"/>
        <end position="796"/>
    </location>
</feature>
<dbReference type="GO" id="GO:0051015">
    <property type="term" value="F:actin filament binding"/>
    <property type="evidence" value="ECO:0007669"/>
    <property type="project" value="TreeGrafter"/>
</dbReference>
<comment type="caution">
    <text evidence="3">The sequence shown here is derived from an EMBL/GenBank/DDBJ whole genome shotgun (WGS) entry which is preliminary data.</text>
</comment>
<proteinExistence type="predicted"/>
<dbReference type="AlphaFoldDB" id="A0A9W4UF22"/>
<feature type="coiled-coil region" evidence="1">
    <location>
        <begin position="339"/>
        <end position="380"/>
    </location>
</feature>
<sequence>MANRHTPYPIITDINSCPPHSAASAPVHGSRPPWSPVPANINSRKRPSGPGSRGASPPDKRVRSASYDQNSGDISFGLVTPPPSRNNSIASPSATIGESISNGGSWQYSGDASPLLWTTSPTAVHHDEVKLSSDEITLPVCDAPLAPPMVPTAVQHEDCHSGTIISVRATRDKKLAQAAQAAAQAHSRNNSRRDTASVIISPDDLSELKEEVAKLKACENNLTSSAIAPKDMQESNDDVMRPKRSDRTCSPSNATFKVVQELRDEVAKFKSSNETASPSTVSTKDYQDLKDEVAKLKASENNPTPSVIMKDIQELKDEIARLKASETNPNPPIISPKDIEALKDEITRLKSSNDGLQNKSDNAQQQQVTMRDELEELESQIKCIASHDYNTRDYLEELEGDLRRLEDDLRKGVWASDVMDDVEHGIGLIKAQRQETGKTLLERIQQLETASANASQQLTILEAFKTQGTAVQHTQAQIMTKLGVLERSATNFVTLSDNHGSCMRNITSNISPPQACSIEHQDHIDEIKKRTTTLEACSLSEAGKRMSALESSIVDLKKLVEEAVQRIQALEISMIGSDNSSHTTGEIVSALEFTPSNTTADRTLSRITLVENSNASIRKSLDDLYTQKLHVDNFPTEAGKRLSSLEGDRKATESSISELKEEQTSLSQIVARMEISLEQSQVANNDANERYKSEITDMLEQRTAMVAAFQDNTEKALAKAEHMRASDKEECMKKISSLESSQAALVRLKESFAEAERKYTADQNVRNKKFTALEMSSAAMRQTISDLSRKNLSPANRQDKSKSLEDRSGRVEVQVQQAIAKPTPASSMSHADTDPEDLRHSVHRLSGKVNDLDQGVLALKEAQQHENADIRSLHENHEALRLSIERVENNLQNAQNSARKDDSMLSKATSQSALCEKTQENVFECENATRNLKQKLEAIDGQIAEMQEGVTNARVAESLPVDAYERIQRLDQSAEDPSRQTATIQQVLAEHKQNNDEVTAQLTSLHNKVTEANAKSVEALAVSERSSDALEVLFTTLANLEARYENITTDTIYRQMVDWIIVNYPNAPDFLNQLREVQAQMAELGVRCVSEEHLRQRMAHAEESIKFLTAIPFHQVQEYCGSQPRLMGQIYQLQKAIEAINDKLPSGALPIRWNLDLSHSPSEEERPCDEPHPSEEERPDDLHPSEEERPDEPHPSVEESKAAFVSGSD</sequence>
<keyword evidence="1" id="KW-0175">Coiled coil</keyword>
<gene>
    <name evidence="3" type="ORF">PDIGIT_LOCUS6764</name>
</gene>
<dbReference type="GO" id="GO:0005737">
    <property type="term" value="C:cytoplasm"/>
    <property type="evidence" value="ECO:0007669"/>
    <property type="project" value="TreeGrafter"/>
</dbReference>
<protein>
    <submittedName>
        <fullName evidence="3">Uncharacterized protein</fullName>
    </submittedName>
</protein>
<dbReference type="GO" id="GO:0000146">
    <property type="term" value="F:microfilament motor activity"/>
    <property type="evidence" value="ECO:0007669"/>
    <property type="project" value="TreeGrafter"/>
</dbReference>
<dbReference type="PANTHER" id="PTHR45615">
    <property type="entry name" value="MYOSIN HEAVY CHAIN, NON-MUSCLE"/>
    <property type="match status" value="1"/>
</dbReference>
<dbReference type="GO" id="GO:0032982">
    <property type="term" value="C:myosin filament"/>
    <property type="evidence" value="ECO:0007669"/>
    <property type="project" value="TreeGrafter"/>
</dbReference>
<feature type="region of interest" description="Disordered" evidence="2">
    <location>
        <begin position="1158"/>
        <end position="1209"/>
    </location>
</feature>
<dbReference type="PANTHER" id="PTHR45615:SF40">
    <property type="entry name" value="MYOSIN HEAVY CHAIN, NON-MUSCLE"/>
    <property type="match status" value="1"/>
</dbReference>